<dbReference type="Pfam" id="PF13508">
    <property type="entry name" value="Acetyltransf_7"/>
    <property type="match status" value="1"/>
</dbReference>
<dbReference type="Gene3D" id="3.40.630.30">
    <property type="match status" value="1"/>
</dbReference>
<dbReference type="InterPro" id="IPR016181">
    <property type="entry name" value="Acyl_CoA_acyltransferase"/>
</dbReference>
<dbReference type="PANTHER" id="PTHR13947:SF37">
    <property type="entry name" value="LD18367P"/>
    <property type="match status" value="1"/>
</dbReference>
<dbReference type="RefSeq" id="WP_229161047.1">
    <property type="nucleotide sequence ID" value="NZ_JAJEWP010000003.1"/>
</dbReference>
<proteinExistence type="predicted"/>
<dbReference type="Proteomes" id="UP001520878">
    <property type="component" value="Unassembled WGS sequence"/>
</dbReference>
<evidence type="ECO:0000259" key="2">
    <source>
        <dbReference type="PROSITE" id="PS51186"/>
    </source>
</evidence>
<organism evidence="3 4">
    <name type="scientific">Fluctibacter halophilus</name>
    <dbReference type="NCBI Taxonomy" id="226011"/>
    <lineage>
        <taxon>Bacteria</taxon>
        <taxon>Pseudomonadati</taxon>
        <taxon>Pseudomonadota</taxon>
        <taxon>Gammaproteobacteria</taxon>
        <taxon>Alteromonadales</taxon>
        <taxon>Alteromonadaceae</taxon>
        <taxon>Fluctibacter</taxon>
    </lineage>
</organism>
<dbReference type="InterPro" id="IPR000182">
    <property type="entry name" value="GNAT_dom"/>
</dbReference>
<evidence type="ECO:0000313" key="4">
    <source>
        <dbReference type="Proteomes" id="UP001520878"/>
    </source>
</evidence>
<reference evidence="3 4" key="1">
    <citation type="submission" date="2021-10" db="EMBL/GenBank/DDBJ databases">
        <title>Draft genome of Aestuariibacter halophilus JC2043.</title>
        <authorList>
            <person name="Emsley S.A."/>
            <person name="Pfannmuller K.M."/>
            <person name="Ushijima B."/>
            <person name="Saw J.H."/>
            <person name="Videau P."/>
        </authorList>
    </citation>
    <scope>NUCLEOTIDE SEQUENCE [LARGE SCALE GENOMIC DNA]</scope>
    <source>
        <strain evidence="3 4">JC2043</strain>
    </source>
</reference>
<name>A0ABS8GD58_9ALTE</name>
<protein>
    <submittedName>
        <fullName evidence="3">GNAT family N-acetyltransferase</fullName>
    </submittedName>
</protein>
<dbReference type="InterPro" id="IPR050769">
    <property type="entry name" value="NAT_camello-type"/>
</dbReference>
<sequence>MNTSEIRFLPFNDGLAGAFDRINRAWIEDMFRVEAVDDRVLRYPRETIINKGGHIWFAEHVDLGIVGTCALANKGNGTFELTKMGVLASARGLNIGERLLVYVIGQFEALGCQQVFLLTNKRCEAAIHLYEKHGFVHDAEVMAEYGASYQRCDVAMRYVNTAAPQDKIAQTGTRA</sequence>
<evidence type="ECO:0000313" key="3">
    <source>
        <dbReference type="EMBL" id="MCC2617116.1"/>
    </source>
</evidence>
<accession>A0ABS8GD58</accession>
<dbReference type="EMBL" id="JAJEWP010000003">
    <property type="protein sequence ID" value="MCC2617116.1"/>
    <property type="molecule type" value="Genomic_DNA"/>
</dbReference>
<feature type="domain" description="N-acetyltransferase" evidence="2">
    <location>
        <begin position="17"/>
        <end position="161"/>
    </location>
</feature>
<keyword evidence="1" id="KW-0808">Transferase</keyword>
<dbReference type="PROSITE" id="PS51186">
    <property type="entry name" value="GNAT"/>
    <property type="match status" value="1"/>
</dbReference>
<comment type="caution">
    <text evidence="3">The sequence shown here is derived from an EMBL/GenBank/DDBJ whole genome shotgun (WGS) entry which is preliminary data.</text>
</comment>
<dbReference type="CDD" id="cd04301">
    <property type="entry name" value="NAT_SF"/>
    <property type="match status" value="1"/>
</dbReference>
<dbReference type="SUPFAM" id="SSF55729">
    <property type="entry name" value="Acyl-CoA N-acyltransferases (Nat)"/>
    <property type="match status" value="1"/>
</dbReference>
<dbReference type="PANTHER" id="PTHR13947">
    <property type="entry name" value="GNAT FAMILY N-ACETYLTRANSFERASE"/>
    <property type="match status" value="1"/>
</dbReference>
<gene>
    <name evidence="3" type="ORF">LJ739_12760</name>
</gene>
<keyword evidence="4" id="KW-1185">Reference proteome</keyword>
<evidence type="ECO:0000256" key="1">
    <source>
        <dbReference type="ARBA" id="ARBA00022679"/>
    </source>
</evidence>